<evidence type="ECO:0000256" key="3">
    <source>
        <dbReference type="ARBA" id="ARBA00022505"/>
    </source>
</evidence>
<dbReference type="GO" id="GO:0016491">
    <property type="term" value="F:oxidoreductase activity"/>
    <property type="evidence" value="ECO:0007669"/>
    <property type="project" value="UniProtKB-KW"/>
</dbReference>
<dbReference type="GO" id="GO:0043546">
    <property type="term" value="F:molybdopterin cofactor binding"/>
    <property type="evidence" value="ECO:0007669"/>
    <property type="project" value="InterPro"/>
</dbReference>
<evidence type="ECO:0000259" key="10">
    <source>
        <dbReference type="Pfam" id="PF18364"/>
    </source>
</evidence>
<dbReference type="eggNOG" id="COG0243">
    <property type="taxonomic scope" value="Bacteria"/>
</dbReference>
<dbReference type="GO" id="GO:0009055">
    <property type="term" value="F:electron transfer activity"/>
    <property type="evidence" value="ECO:0007669"/>
    <property type="project" value="TreeGrafter"/>
</dbReference>
<name>H5UNM0_9MICO</name>
<dbReference type="CDD" id="cd02793">
    <property type="entry name" value="MopB_CT_DMSOR-BSOR-TMAOR"/>
    <property type="match status" value="1"/>
</dbReference>
<dbReference type="AlphaFoldDB" id="H5UNM0"/>
<dbReference type="Gene3D" id="2.40.40.20">
    <property type="match status" value="1"/>
</dbReference>
<dbReference type="OrthoDB" id="7376058at2"/>
<evidence type="ECO:0000256" key="5">
    <source>
        <dbReference type="ARBA" id="ARBA00022764"/>
    </source>
</evidence>
<dbReference type="PROSITE" id="PS00932">
    <property type="entry name" value="MOLYBDOPTERIN_PROK_3"/>
    <property type="match status" value="1"/>
</dbReference>
<dbReference type="PROSITE" id="PS00490">
    <property type="entry name" value="MOLYBDOPTERIN_PROK_2"/>
    <property type="match status" value="1"/>
</dbReference>
<protein>
    <submittedName>
        <fullName evidence="11">Biotin sulfoxide reductase</fullName>
    </submittedName>
</protein>
<dbReference type="GO" id="GO:0030151">
    <property type="term" value="F:molybdenum ion binding"/>
    <property type="evidence" value="ECO:0007669"/>
    <property type="project" value="TreeGrafter"/>
</dbReference>
<dbReference type="InterPro" id="IPR050612">
    <property type="entry name" value="Prok_Mopterin_Oxidored"/>
</dbReference>
<dbReference type="SUPFAM" id="SSF50692">
    <property type="entry name" value="ADC-like"/>
    <property type="match status" value="1"/>
</dbReference>
<dbReference type="InterPro" id="IPR041954">
    <property type="entry name" value="CT_DMSOR/BSOR/TMAOR"/>
</dbReference>
<proteinExistence type="inferred from homology"/>
<feature type="domain" description="Molybdopterin dinucleotide-binding" evidence="9">
    <location>
        <begin position="673"/>
        <end position="796"/>
    </location>
</feature>
<dbReference type="InterPro" id="IPR041460">
    <property type="entry name" value="Molybdopterin_N"/>
</dbReference>
<dbReference type="GO" id="GO:0030288">
    <property type="term" value="C:outer membrane-bounded periplasmic space"/>
    <property type="evidence" value="ECO:0007669"/>
    <property type="project" value="TreeGrafter"/>
</dbReference>
<evidence type="ECO:0000256" key="2">
    <source>
        <dbReference type="ARBA" id="ARBA00010312"/>
    </source>
</evidence>
<dbReference type="EMBL" id="BAFE01000009">
    <property type="protein sequence ID" value="GAB47328.1"/>
    <property type="molecule type" value="Genomic_DNA"/>
</dbReference>
<dbReference type="Pfam" id="PF00384">
    <property type="entry name" value="Molybdopterin"/>
    <property type="match status" value="2"/>
</dbReference>
<evidence type="ECO:0000313" key="11">
    <source>
        <dbReference type="EMBL" id="GAB47328.1"/>
    </source>
</evidence>
<keyword evidence="3" id="KW-0500">Molybdenum</keyword>
<evidence type="ECO:0000313" key="12">
    <source>
        <dbReference type="Proteomes" id="UP000004367"/>
    </source>
</evidence>
<evidence type="ECO:0000256" key="7">
    <source>
        <dbReference type="SAM" id="MobiDB-lite"/>
    </source>
</evidence>
<dbReference type="SUPFAM" id="SSF53706">
    <property type="entry name" value="Formate dehydrogenase/DMSO reductase, domains 1-3"/>
    <property type="match status" value="1"/>
</dbReference>
<feature type="domain" description="Molybdopterin oxidoreductase" evidence="8">
    <location>
        <begin position="271"/>
        <end position="547"/>
    </location>
</feature>
<dbReference type="Proteomes" id="UP000004367">
    <property type="component" value="Unassembled WGS sequence"/>
</dbReference>
<dbReference type="InterPro" id="IPR009010">
    <property type="entry name" value="Asp_de-COase-like_dom_sf"/>
</dbReference>
<reference evidence="11 12" key="1">
    <citation type="submission" date="2012-02" db="EMBL/GenBank/DDBJ databases">
        <title>Whole genome shotgun sequence of Mobilicoccus pelagius NBRC 104925.</title>
        <authorList>
            <person name="Yoshida Y."/>
            <person name="Hosoyama A."/>
            <person name="Tsuchikane K."/>
            <person name="Katsumata H."/>
            <person name="Yamazaki S."/>
            <person name="Fujita N."/>
        </authorList>
    </citation>
    <scope>NUCLEOTIDE SEQUENCE [LARGE SCALE GENOMIC DNA]</scope>
    <source>
        <strain evidence="11 12">NBRC 104925</strain>
    </source>
</reference>
<evidence type="ECO:0000259" key="8">
    <source>
        <dbReference type="Pfam" id="PF00384"/>
    </source>
</evidence>
<keyword evidence="12" id="KW-1185">Reference proteome</keyword>
<dbReference type="Gene3D" id="3.40.50.740">
    <property type="match status" value="1"/>
</dbReference>
<keyword evidence="5" id="KW-0574">Periplasm</keyword>
<evidence type="ECO:0000256" key="4">
    <source>
        <dbReference type="ARBA" id="ARBA00022723"/>
    </source>
</evidence>
<comment type="similarity">
    <text evidence="2">Belongs to the prokaryotic molybdopterin-containing oxidoreductase family.</text>
</comment>
<feature type="region of interest" description="Disordered" evidence="7">
    <location>
        <begin position="36"/>
        <end position="91"/>
    </location>
</feature>
<dbReference type="PANTHER" id="PTHR43742:SF10">
    <property type="entry name" value="TRIMETHYLAMINE-N-OXIDE REDUCTASE 2"/>
    <property type="match status" value="1"/>
</dbReference>
<evidence type="ECO:0000259" key="9">
    <source>
        <dbReference type="Pfam" id="PF01568"/>
    </source>
</evidence>
<dbReference type="Pfam" id="PF01568">
    <property type="entry name" value="Molydop_binding"/>
    <property type="match status" value="1"/>
</dbReference>
<feature type="domain" description="Molybdopterin oxidoreductase" evidence="8">
    <location>
        <begin position="60"/>
        <end position="195"/>
    </location>
</feature>
<gene>
    <name evidence="11" type="primary">bisC</name>
    <name evidence="11" type="ORF">MOPEL_009_00180</name>
</gene>
<dbReference type="PANTHER" id="PTHR43742">
    <property type="entry name" value="TRIMETHYLAMINE-N-OXIDE REDUCTASE"/>
    <property type="match status" value="1"/>
</dbReference>
<evidence type="ECO:0000256" key="1">
    <source>
        <dbReference type="ARBA" id="ARBA00001942"/>
    </source>
</evidence>
<keyword evidence="4" id="KW-0479">Metal-binding</keyword>
<dbReference type="STRING" id="1089455.MOPEL_009_00180"/>
<comment type="cofactor">
    <cofactor evidence="1">
        <name>Mo-bis(molybdopterin guanine dinucleotide)</name>
        <dbReference type="ChEBI" id="CHEBI:60539"/>
    </cofactor>
</comment>
<keyword evidence="6" id="KW-0560">Oxidoreductase</keyword>
<sequence>MRRRGGTLVPMTSHVAHWGVFTPHVTDDGRDVGSVTPWREDAAPSPLLGNVPGSVTRRSRVARPTVRRAWWEDGPGPDPRRGRTSGPKDWVTPPWDEVLDRLAADLRRVHAVHGAQAIYGGSYGWSSAGRFHHAQSQLHRFLNVVGGYTRSVNSYSTGASEVILPRVLADEAVLTQTASTWDVVAEHTELLIAFGGVPVKNTGIDSGGSGDHPTPSALDGLRARGARLVSVSPLRDDLPRVGDGYGVTAPHGLVGDSARPATGSADRPRGDVTWWPISPGTDVALMLAMIHVLLTEGLADREFLTTHCVGADEVAAYVLGRADGVRRDPAWAERLTGIPAADIADLAREAAARRTLVTVTWSLQRARHGEQPIWAGLALAAHLGQIGLQGGGFESGYGSMNKPGCSPTAFRYPSLPQGRNPVREFAPVARVSDLLLHPGAEFSYDGGRFTYPDIRMVWWAGGNPFHHHQDLGRLREAFTRPDTVVVSDPYWTATARHADVVLPSTTSLERDDLGGARSGARLTPMRAVTHRYAEARDDYEIYAAIAARLGLEERFTEGRDVSGWIEHLYEGFRDDLAHRRILPPGVEAPELPPFAEFWAGEGLDLPRSGPIVSFSRFRADPERHRLATPSGRIELASATIASFDLPDCPGRPTWLEPEEWLGGERTAAFPVLLVANQPASRLHSQLDDGATSAASKVAGREPIRLNPADAAARGIGDGDVVLVRNDRGACLAGAVLSADVRPGVAQLSTGAWFDPYDPRRHGPEAGEAGLPPGTCVHGNPNVLTADVGTSALAQACTGQHVLVEIARWDGPVPDVLAHVPPTER</sequence>
<organism evidence="11 12">
    <name type="scientific">Mobilicoccus pelagius NBRC 104925</name>
    <dbReference type="NCBI Taxonomy" id="1089455"/>
    <lineage>
        <taxon>Bacteria</taxon>
        <taxon>Bacillati</taxon>
        <taxon>Actinomycetota</taxon>
        <taxon>Actinomycetes</taxon>
        <taxon>Micrococcales</taxon>
        <taxon>Dermatophilaceae</taxon>
        <taxon>Mobilicoccus</taxon>
    </lineage>
</organism>
<dbReference type="GO" id="GO:0009061">
    <property type="term" value="P:anaerobic respiration"/>
    <property type="evidence" value="ECO:0007669"/>
    <property type="project" value="TreeGrafter"/>
</dbReference>
<dbReference type="Gene3D" id="3.40.228.10">
    <property type="entry name" value="Dimethylsulfoxide Reductase, domain 2"/>
    <property type="match status" value="1"/>
</dbReference>
<dbReference type="Pfam" id="PF18364">
    <property type="entry name" value="Molybdopterin_N"/>
    <property type="match status" value="1"/>
</dbReference>
<dbReference type="InterPro" id="IPR006655">
    <property type="entry name" value="Mopterin_OxRdtase_prok_CS"/>
</dbReference>
<feature type="domain" description="Molybdopterin oxidoreductase N-terminal" evidence="10">
    <location>
        <begin position="14"/>
        <end position="55"/>
    </location>
</feature>
<dbReference type="InterPro" id="IPR006657">
    <property type="entry name" value="MoPterin_dinucl-bd_dom"/>
</dbReference>
<accession>H5UNM0</accession>
<evidence type="ECO:0000256" key="6">
    <source>
        <dbReference type="ARBA" id="ARBA00023002"/>
    </source>
</evidence>
<comment type="caution">
    <text evidence="11">The sequence shown here is derived from an EMBL/GenBank/DDBJ whole genome shotgun (WGS) entry which is preliminary data.</text>
</comment>
<dbReference type="InterPro" id="IPR006656">
    <property type="entry name" value="Mopterin_OxRdtase"/>
</dbReference>